<dbReference type="InterPro" id="IPR039765">
    <property type="entry name" value="Yip5/YIPF1/YIPF2"/>
</dbReference>
<name>C1MVD5_MICPC</name>
<dbReference type="PANTHER" id="PTHR12822:SF2">
    <property type="entry name" value="PROTEIN YIPF"/>
    <property type="match status" value="1"/>
</dbReference>
<dbReference type="GO" id="GO:0000139">
    <property type="term" value="C:Golgi membrane"/>
    <property type="evidence" value="ECO:0007669"/>
    <property type="project" value="UniProtKB-SubCell"/>
</dbReference>
<dbReference type="GO" id="GO:0016192">
    <property type="term" value="P:vesicle-mediated transport"/>
    <property type="evidence" value="ECO:0007669"/>
    <property type="project" value="InterPro"/>
</dbReference>
<feature type="transmembrane region" description="Helical" evidence="6">
    <location>
        <begin position="91"/>
        <end position="113"/>
    </location>
</feature>
<feature type="transmembrane region" description="Helical" evidence="6">
    <location>
        <begin position="133"/>
        <end position="149"/>
    </location>
</feature>
<evidence type="ECO:0000256" key="5">
    <source>
        <dbReference type="ARBA" id="ARBA00023136"/>
    </source>
</evidence>
<feature type="domain" description="Yip1" evidence="7">
    <location>
        <begin position="39"/>
        <end position="173"/>
    </location>
</feature>
<dbReference type="eggNOG" id="KOG3114">
    <property type="taxonomic scope" value="Eukaryota"/>
</dbReference>
<dbReference type="OMA" id="RCSILSW"/>
<feature type="transmembrane region" description="Helical" evidence="6">
    <location>
        <begin position="49"/>
        <end position="70"/>
    </location>
</feature>
<dbReference type="Proteomes" id="UP000001876">
    <property type="component" value="Unassembled WGS sequence"/>
</dbReference>
<protein>
    <recommendedName>
        <fullName evidence="6">Protein YIP</fullName>
    </recommendedName>
</protein>
<feature type="non-terminal residue" evidence="8">
    <location>
        <position position="1"/>
    </location>
</feature>
<dbReference type="STRING" id="564608.C1MVD5"/>
<keyword evidence="3 6" id="KW-0812">Transmembrane</keyword>
<dbReference type="PANTHER" id="PTHR12822">
    <property type="entry name" value="PROTEIN YIPF"/>
    <property type="match status" value="1"/>
</dbReference>
<keyword evidence="4 6" id="KW-1133">Transmembrane helix</keyword>
<organism evidence="9">
    <name type="scientific">Micromonas pusilla (strain CCMP1545)</name>
    <name type="common">Picoplanktonic green alga</name>
    <dbReference type="NCBI Taxonomy" id="564608"/>
    <lineage>
        <taxon>Eukaryota</taxon>
        <taxon>Viridiplantae</taxon>
        <taxon>Chlorophyta</taxon>
        <taxon>Mamiellophyceae</taxon>
        <taxon>Mamiellales</taxon>
        <taxon>Mamiellaceae</taxon>
        <taxon>Micromonas</taxon>
    </lineage>
</organism>
<feature type="non-terminal residue" evidence="8">
    <location>
        <position position="175"/>
    </location>
</feature>
<evidence type="ECO:0000259" key="7">
    <source>
        <dbReference type="Pfam" id="PF04893"/>
    </source>
</evidence>
<dbReference type="Pfam" id="PF04893">
    <property type="entry name" value="Yip1"/>
    <property type="match status" value="1"/>
</dbReference>
<dbReference type="GO" id="GO:0031267">
    <property type="term" value="F:small GTPase binding"/>
    <property type="evidence" value="ECO:0007669"/>
    <property type="project" value="InterPro"/>
</dbReference>
<feature type="transmembrane region" description="Helical" evidence="6">
    <location>
        <begin position="156"/>
        <end position="174"/>
    </location>
</feature>
<evidence type="ECO:0000313" key="8">
    <source>
        <dbReference type="EMBL" id="EEH55684.1"/>
    </source>
</evidence>
<comment type="subcellular location">
    <subcellularLocation>
        <location evidence="6">Golgi apparatus membrane</location>
        <topology evidence="6">Multi-pass membrane protein</topology>
    </subcellularLocation>
    <subcellularLocation>
        <location evidence="1">Membrane</location>
        <topology evidence="1">Multi-pass membrane protein</topology>
    </subcellularLocation>
</comment>
<dbReference type="AlphaFoldDB" id="C1MVD5"/>
<sequence>KKTGWIFSAAYYQQWFDVDTDDVLSRTFEATAKCYAGSFARACDGNPDLYGPFWICATLVFLHAMGGNYAQYMSSKGKSDGEEWSFDIEKISVSSAMFFGYCSVAPVLLYLVLRCFAGVPTTSLSFVQLVSTYGYALTVYVPVSLLCVVPSEAFRWMSFIAGMAVSASFLFTNVR</sequence>
<gene>
    <name evidence="8" type="ORF">MICPUCDRAFT_7217</name>
</gene>
<evidence type="ECO:0000313" key="9">
    <source>
        <dbReference type="Proteomes" id="UP000001876"/>
    </source>
</evidence>
<keyword evidence="9" id="KW-1185">Reference proteome</keyword>
<dbReference type="InterPro" id="IPR006977">
    <property type="entry name" value="Yip1_dom"/>
</dbReference>
<dbReference type="RefSeq" id="XP_003059732.1">
    <property type="nucleotide sequence ID" value="XM_003059686.1"/>
</dbReference>
<reference evidence="8 9" key="1">
    <citation type="journal article" date="2009" name="Science">
        <title>Green evolution and dynamic adaptations revealed by genomes of the marine picoeukaryotes Micromonas.</title>
        <authorList>
            <person name="Worden A.Z."/>
            <person name="Lee J.H."/>
            <person name="Mock T."/>
            <person name="Rouze P."/>
            <person name="Simmons M.P."/>
            <person name="Aerts A.L."/>
            <person name="Allen A.E."/>
            <person name="Cuvelier M.L."/>
            <person name="Derelle E."/>
            <person name="Everett M.V."/>
            <person name="Foulon E."/>
            <person name="Grimwood J."/>
            <person name="Gundlach H."/>
            <person name="Henrissat B."/>
            <person name="Napoli C."/>
            <person name="McDonald S.M."/>
            <person name="Parker M.S."/>
            <person name="Rombauts S."/>
            <person name="Salamov A."/>
            <person name="Von Dassow P."/>
            <person name="Badger J.H."/>
            <person name="Coutinho P.M."/>
            <person name="Demir E."/>
            <person name="Dubchak I."/>
            <person name="Gentemann C."/>
            <person name="Eikrem W."/>
            <person name="Gready J.E."/>
            <person name="John U."/>
            <person name="Lanier W."/>
            <person name="Lindquist E.A."/>
            <person name="Lucas S."/>
            <person name="Mayer K.F."/>
            <person name="Moreau H."/>
            <person name="Not F."/>
            <person name="Otillar R."/>
            <person name="Panaud O."/>
            <person name="Pangilinan J."/>
            <person name="Paulsen I."/>
            <person name="Piegu B."/>
            <person name="Poliakov A."/>
            <person name="Robbens S."/>
            <person name="Schmutz J."/>
            <person name="Toulza E."/>
            <person name="Wyss T."/>
            <person name="Zelensky A."/>
            <person name="Zhou K."/>
            <person name="Armbrust E.V."/>
            <person name="Bhattacharya D."/>
            <person name="Goodenough U.W."/>
            <person name="Van de Peer Y."/>
            <person name="Grigoriev I.V."/>
        </authorList>
    </citation>
    <scope>NUCLEOTIDE SEQUENCE [LARGE SCALE GENOMIC DNA]</scope>
    <source>
        <strain evidence="8 9">CCMP1545</strain>
    </source>
</reference>
<evidence type="ECO:0000256" key="3">
    <source>
        <dbReference type="ARBA" id="ARBA00022692"/>
    </source>
</evidence>
<evidence type="ECO:0000256" key="4">
    <source>
        <dbReference type="ARBA" id="ARBA00022989"/>
    </source>
</evidence>
<proteinExistence type="inferred from homology"/>
<comment type="similarity">
    <text evidence="2 6">Belongs to the YIP1 family.</text>
</comment>
<keyword evidence="5 6" id="KW-0472">Membrane</keyword>
<dbReference type="OrthoDB" id="10256463at2759"/>
<dbReference type="GeneID" id="9685458"/>
<dbReference type="KEGG" id="mpp:MICPUCDRAFT_7217"/>
<evidence type="ECO:0000256" key="6">
    <source>
        <dbReference type="RuleBase" id="RU361264"/>
    </source>
</evidence>
<evidence type="ECO:0000256" key="1">
    <source>
        <dbReference type="ARBA" id="ARBA00004141"/>
    </source>
</evidence>
<evidence type="ECO:0000256" key="2">
    <source>
        <dbReference type="ARBA" id="ARBA00010596"/>
    </source>
</evidence>
<comment type="caution">
    <text evidence="6">Lacks conserved residue(s) required for the propagation of feature annotation.</text>
</comment>
<dbReference type="EMBL" id="GG663741">
    <property type="protein sequence ID" value="EEH55684.1"/>
    <property type="molecule type" value="Genomic_DNA"/>
</dbReference>
<accession>C1MVD5</accession>